<organism evidence="2 3">
    <name type="scientific">Sphingomonas olei</name>
    <dbReference type="NCBI Taxonomy" id="1886787"/>
    <lineage>
        <taxon>Bacteria</taxon>
        <taxon>Pseudomonadati</taxon>
        <taxon>Pseudomonadota</taxon>
        <taxon>Alphaproteobacteria</taxon>
        <taxon>Sphingomonadales</taxon>
        <taxon>Sphingomonadaceae</taxon>
        <taxon>Sphingomonas</taxon>
    </lineage>
</organism>
<evidence type="ECO:0000313" key="3">
    <source>
        <dbReference type="Proteomes" id="UP000308038"/>
    </source>
</evidence>
<dbReference type="PROSITE" id="PS51257">
    <property type="entry name" value="PROKAR_LIPOPROTEIN"/>
    <property type="match status" value="1"/>
</dbReference>
<accession>A0ABY2QEH4</accession>
<dbReference type="Proteomes" id="UP000308038">
    <property type="component" value="Unassembled WGS sequence"/>
</dbReference>
<keyword evidence="1" id="KW-0732">Signal</keyword>
<evidence type="ECO:0000313" key="2">
    <source>
        <dbReference type="EMBL" id="THG38494.1"/>
    </source>
</evidence>
<feature type="signal peptide" evidence="1">
    <location>
        <begin position="1"/>
        <end position="22"/>
    </location>
</feature>
<gene>
    <name evidence="2" type="ORF">E5988_14395</name>
</gene>
<name>A0ABY2QEH4_9SPHN</name>
<protein>
    <submittedName>
        <fullName evidence="2">Uncharacterized protein</fullName>
    </submittedName>
</protein>
<keyword evidence="3" id="KW-1185">Reference proteome</keyword>
<evidence type="ECO:0000256" key="1">
    <source>
        <dbReference type="SAM" id="SignalP"/>
    </source>
</evidence>
<reference evidence="2 3" key="1">
    <citation type="submission" date="2019-04" db="EMBL/GenBank/DDBJ databases">
        <title>Microbes associate with the intestines of laboratory mice.</title>
        <authorList>
            <person name="Navarre W."/>
            <person name="Wong E."/>
            <person name="Huang K.C."/>
            <person name="Tropini C."/>
            <person name="Ng K."/>
            <person name="Yu B."/>
        </authorList>
    </citation>
    <scope>NUCLEOTIDE SEQUENCE [LARGE SCALE GENOMIC DNA]</scope>
    <source>
        <strain evidence="2 3">NM83_B4-11</strain>
    </source>
</reference>
<dbReference type="RefSeq" id="WP_136452131.1">
    <property type="nucleotide sequence ID" value="NZ_SSTI01000011.1"/>
</dbReference>
<proteinExistence type="predicted"/>
<sequence length="144" mass="15426">MTMARVLTTFALAAAAGAAAVAATGCASGAGTDRPGPQERDRMQLERDLARLTPQPQVDCIDTRFRTISLRAIGDKLVYREGRNRIYVSNTNGGCEGVARGDMLVTRQFGPRLCRGDIAETVDRTARFPTGSCVIGAFTPYVAK</sequence>
<comment type="caution">
    <text evidence="2">The sequence shown here is derived from an EMBL/GenBank/DDBJ whole genome shotgun (WGS) entry which is preliminary data.</text>
</comment>
<feature type="chain" id="PRO_5045935367" evidence="1">
    <location>
        <begin position="23"/>
        <end position="144"/>
    </location>
</feature>
<dbReference type="EMBL" id="SSTI01000011">
    <property type="protein sequence ID" value="THG38494.1"/>
    <property type="molecule type" value="Genomic_DNA"/>
</dbReference>